<evidence type="ECO:0000256" key="1">
    <source>
        <dbReference type="ARBA" id="ARBA00022723"/>
    </source>
</evidence>
<dbReference type="InterPro" id="IPR013083">
    <property type="entry name" value="Znf_RING/FYVE/PHD"/>
</dbReference>
<dbReference type="InterPro" id="IPR001841">
    <property type="entry name" value="Znf_RING"/>
</dbReference>
<dbReference type="AlphaFoldDB" id="A0A6V7VD12"/>
<dbReference type="Gene3D" id="3.30.40.10">
    <property type="entry name" value="Zinc/RING finger domain, C3HC4 (zinc finger)"/>
    <property type="match status" value="1"/>
</dbReference>
<dbReference type="Proteomes" id="UP000580250">
    <property type="component" value="Unassembled WGS sequence"/>
</dbReference>
<accession>A0A6V7VD12</accession>
<proteinExistence type="predicted"/>
<gene>
    <name evidence="6" type="ORF">MENT_LOCUS24299</name>
</gene>
<keyword evidence="3" id="KW-0862">Zinc</keyword>
<dbReference type="OrthoDB" id="21204at2759"/>
<dbReference type="InterPro" id="IPR018957">
    <property type="entry name" value="Znf_C3HC4_RING-type"/>
</dbReference>
<reference evidence="6 7" key="1">
    <citation type="submission" date="2020-08" db="EMBL/GenBank/DDBJ databases">
        <authorList>
            <person name="Koutsovoulos G."/>
            <person name="Danchin GJ E."/>
        </authorList>
    </citation>
    <scope>NUCLEOTIDE SEQUENCE [LARGE SCALE GENOMIC DNA]</scope>
</reference>
<dbReference type="Pfam" id="PF00097">
    <property type="entry name" value="zf-C3HC4"/>
    <property type="match status" value="1"/>
</dbReference>
<name>A0A6V7VD12_MELEN</name>
<feature type="domain" description="RING-type" evidence="5">
    <location>
        <begin position="6"/>
        <end position="46"/>
    </location>
</feature>
<dbReference type="GO" id="GO:0008270">
    <property type="term" value="F:zinc ion binding"/>
    <property type="evidence" value="ECO:0007669"/>
    <property type="project" value="UniProtKB-KW"/>
</dbReference>
<keyword evidence="2 4" id="KW-0863">Zinc-finger</keyword>
<evidence type="ECO:0000256" key="2">
    <source>
        <dbReference type="ARBA" id="ARBA00022771"/>
    </source>
</evidence>
<evidence type="ECO:0000256" key="3">
    <source>
        <dbReference type="ARBA" id="ARBA00022833"/>
    </source>
</evidence>
<evidence type="ECO:0000313" key="6">
    <source>
        <dbReference type="EMBL" id="CAD2172732.1"/>
    </source>
</evidence>
<dbReference type="PROSITE" id="PS50089">
    <property type="entry name" value="ZF_RING_2"/>
    <property type="match status" value="1"/>
</dbReference>
<evidence type="ECO:0000313" key="7">
    <source>
        <dbReference type="Proteomes" id="UP000580250"/>
    </source>
</evidence>
<sequence length="58" mass="6583">MKPYGCALCLEPDNVHTITLKCHHKYHQNCITLWIDSGVPFCPQCRAPATLNDINPFI</sequence>
<evidence type="ECO:0000256" key="4">
    <source>
        <dbReference type="PROSITE-ProRule" id="PRU00175"/>
    </source>
</evidence>
<dbReference type="SMART" id="SM00184">
    <property type="entry name" value="RING"/>
    <property type="match status" value="1"/>
</dbReference>
<dbReference type="EMBL" id="CAJEWN010000205">
    <property type="protein sequence ID" value="CAD2172732.1"/>
    <property type="molecule type" value="Genomic_DNA"/>
</dbReference>
<protein>
    <recommendedName>
        <fullName evidence="5">RING-type domain-containing protein</fullName>
    </recommendedName>
</protein>
<keyword evidence="1" id="KW-0479">Metal-binding</keyword>
<comment type="caution">
    <text evidence="6">The sequence shown here is derived from an EMBL/GenBank/DDBJ whole genome shotgun (WGS) entry which is preliminary data.</text>
</comment>
<evidence type="ECO:0000259" key="5">
    <source>
        <dbReference type="PROSITE" id="PS50089"/>
    </source>
</evidence>
<organism evidence="6 7">
    <name type="scientific">Meloidogyne enterolobii</name>
    <name type="common">Root-knot nematode worm</name>
    <name type="synonym">Meloidogyne mayaguensis</name>
    <dbReference type="NCBI Taxonomy" id="390850"/>
    <lineage>
        <taxon>Eukaryota</taxon>
        <taxon>Metazoa</taxon>
        <taxon>Ecdysozoa</taxon>
        <taxon>Nematoda</taxon>
        <taxon>Chromadorea</taxon>
        <taxon>Rhabditida</taxon>
        <taxon>Tylenchina</taxon>
        <taxon>Tylenchomorpha</taxon>
        <taxon>Tylenchoidea</taxon>
        <taxon>Meloidogynidae</taxon>
        <taxon>Meloidogyninae</taxon>
        <taxon>Meloidogyne</taxon>
    </lineage>
</organism>
<dbReference type="SUPFAM" id="SSF57850">
    <property type="entry name" value="RING/U-box"/>
    <property type="match status" value="1"/>
</dbReference>